<proteinExistence type="inferred from homology"/>
<comment type="caution">
    <text evidence="8">The sequence shown here is derived from an EMBL/GenBank/DDBJ whole genome shotgun (WGS) entry which is preliminary data.</text>
</comment>
<dbReference type="PANTHER" id="PTHR33452">
    <property type="entry name" value="OXIDOREDUCTASE CATD-RELATED"/>
    <property type="match status" value="1"/>
</dbReference>
<evidence type="ECO:0000256" key="6">
    <source>
        <dbReference type="ARBA" id="ARBA00023136"/>
    </source>
</evidence>
<dbReference type="Pfam" id="PF07681">
    <property type="entry name" value="DoxX"/>
    <property type="match status" value="1"/>
</dbReference>
<name>A0ABU9HCB6_9GAMM</name>
<keyword evidence="3" id="KW-1003">Cell membrane</keyword>
<dbReference type="InterPro" id="IPR032808">
    <property type="entry name" value="DoxX"/>
</dbReference>
<feature type="transmembrane region" description="Helical" evidence="7">
    <location>
        <begin position="72"/>
        <end position="94"/>
    </location>
</feature>
<evidence type="ECO:0000256" key="4">
    <source>
        <dbReference type="ARBA" id="ARBA00022692"/>
    </source>
</evidence>
<protein>
    <submittedName>
        <fullName evidence="8">DoxX family protein</fullName>
    </submittedName>
</protein>
<accession>A0ABU9HCB6</accession>
<sequence length="159" mass="17780">MNTYTSESKKSLFSSIGNLYLYIAEKVNLLQPLTLLAARVYVGWAFFASGLTKLRDWESTLLLFEYEYQVPVLPFELAAYLGTIGELVLPVLLIFGLTTRFAALGLFFVNIIAVISLEDIAPVAYAEHVLWGVLLAQVVIFSGGFLTIDRFIKSVFNKK</sequence>
<dbReference type="InterPro" id="IPR051907">
    <property type="entry name" value="DoxX-like_oxidoreductase"/>
</dbReference>
<evidence type="ECO:0000313" key="9">
    <source>
        <dbReference type="Proteomes" id="UP001366060"/>
    </source>
</evidence>
<keyword evidence="9" id="KW-1185">Reference proteome</keyword>
<evidence type="ECO:0000313" key="8">
    <source>
        <dbReference type="EMBL" id="MEL0659540.1"/>
    </source>
</evidence>
<keyword evidence="4 7" id="KW-0812">Transmembrane</keyword>
<feature type="transmembrane region" description="Helical" evidence="7">
    <location>
        <begin position="33"/>
        <end position="52"/>
    </location>
</feature>
<reference evidence="8 9" key="1">
    <citation type="submission" date="2024-02" db="EMBL/GenBank/DDBJ databases">
        <title>Bacteria isolated from the canopy kelp, Nereocystis luetkeana.</title>
        <authorList>
            <person name="Pfister C.A."/>
            <person name="Younker I.T."/>
            <person name="Light S.H."/>
        </authorList>
    </citation>
    <scope>NUCLEOTIDE SEQUENCE [LARGE SCALE GENOMIC DNA]</scope>
    <source>
        <strain evidence="8 9">TI.2.07</strain>
    </source>
</reference>
<gene>
    <name evidence="8" type="ORF">V6255_10365</name>
</gene>
<dbReference type="RefSeq" id="WP_341628087.1">
    <property type="nucleotide sequence ID" value="NZ_JBAKBA010000021.1"/>
</dbReference>
<evidence type="ECO:0000256" key="1">
    <source>
        <dbReference type="ARBA" id="ARBA00004651"/>
    </source>
</evidence>
<comment type="similarity">
    <text evidence="2">Belongs to the DoxX family.</text>
</comment>
<feature type="transmembrane region" description="Helical" evidence="7">
    <location>
        <begin position="129"/>
        <end position="148"/>
    </location>
</feature>
<evidence type="ECO:0000256" key="2">
    <source>
        <dbReference type="ARBA" id="ARBA00006679"/>
    </source>
</evidence>
<feature type="transmembrane region" description="Helical" evidence="7">
    <location>
        <begin position="101"/>
        <end position="117"/>
    </location>
</feature>
<comment type="subcellular location">
    <subcellularLocation>
        <location evidence="1">Cell membrane</location>
        <topology evidence="1">Multi-pass membrane protein</topology>
    </subcellularLocation>
</comment>
<evidence type="ECO:0000256" key="5">
    <source>
        <dbReference type="ARBA" id="ARBA00022989"/>
    </source>
</evidence>
<evidence type="ECO:0000256" key="3">
    <source>
        <dbReference type="ARBA" id="ARBA00022475"/>
    </source>
</evidence>
<evidence type="ECO:0000256" key="7">
    <source>
        <dbReference type="SAM" id="Phobius"/>
    </source>
</evidence>
<dbReference type="EMBL" id="JBAKBA010000021">
    <property type="protein sequence ID" value="MEL0659540.1"/>
    <property type="molecule type" value="Genomic_DNA"/>
</dbReference>
<keyword evidence="6 7" id="KW-0472">Membrane</keyword>
<keyword evidence="5 7" id="KW-1133">Transmembrane helix</keyword>
<organism evidence="8 9">
    <name type="scientific">Psychromonas arctica</name>
    <dbReference type="NCBI Taxonomy" id="168275"/>
    <lineage>
        <taxon>Bacteria</taxon>
        <taxon>Pseudomonadati</taxon>
        <taxon>Pseudomonadota</taxon>
        <taxon>Gammaproteobacteria</taxon>
        <taxon>Alteromonadales</taxon>
        <taxon>Psychromonadaceae</taxon>
        <taxon>Psychromonas</taxon>
    </lineage>
</organism>
<dbReference type="Proteomes" id="UP001366060">
    <property type="component" value="Unassembled WGS sequence"/>
</dbReference>
<dbReference type="PANTHER" id="PTHR33452:SF1">
    <property type="entry name" value="INNER MEMBRANE PROTEIN YPHA-RELATED"/>
    <property type="match status" value="1"/>
</dbReference>